<sequence>MARKAKDNPTNMADEDVADQLRQASSDLVDAQEALEAARAPIKEAKGLIKATGIDFDIFRLCHGIRHLDDDAQRQKRIKKLHVAMHALLGDVVKLDLFGFTTSIKPAVKKALQQASDDLAKVEPPAPPPEMDDEDEDKSSDAPAAEVPPQVTDDEPVSEDPPPLVAAEDMPEGAGFAFNNGKTAGKQGHGPDANPHDAETPEHGLWERGRVAGAAWASRFFAGASLGIGDHAVMCRDEGGIVVFRHTDAELVARCADALNSAQAAADEMLSPAQIRDVVHPCLADPEGNFGVVFEGKFAPDAEEQAPAAPAAEKVKFTGSAKQQRIEAYFFGYDGAAAGTPLEVLTKGRRGEPKAKIEAGYRDQKAGAEPKHERPAAKAPVEERTASEEAEAATDTEGQGEANAIEPNFDDQGVTDAENGGADPADEPGETDQQGEDEAGPVEATGEAEPEAWDPEQGRVGVQEIEPNHWVVFDQKERQPLVDASGPKSGETWANQVNSHFADRLADVSRAELVNACTTLAMGRLLSAPLNHPAISSNMFAAV</sequence>
<feature type="compositionally biased region" description="Acidic residues" evidence="1">
    <location>
        <begin position="424"/>
        <end position="454"/>
    </location>
</feature>
<evidence type="ECO:0000313" key="3">
    <source>
        <dbReference type="Proteomes" id="UP001596166"/>
    </source>
</evidence>
<feature type="region of interest" description="Disordered" evidence="1">
    <location>
        <begin position="347"/>
        <end position="457"/>
    </location>
</feature>
<protein>
    <submittedName>
        <fullName evidence="2">Uncharacterized protein</fullName>
    </submittedName>
</protein>
<gene>
    <name evidence="2" type="ORF">ACFPMG_31600</name>
</gene>
<evidence type="ECO:0000256" key="1">
    <source>
        <dbReference type="SAM" id="MobiDB-lite"/>
    </source>
</evidence>
<organism evidence="2 3">
    <name type="scientific">Azospirillum himalayense</name>
    <dbReference type="NCBI Taxonomy" id="654847"/>
    <lineage>
        <taxon>Bacteria</taxon>
        <taxon>Pseudomonadati</taxon>
        <taxon>Pseudomonadota</taxon>
        <taxon>Alphaproteobacteria</taxon>
        <taxon>Rhodospirillales</taxon>
        <taxon>Azospirillaceae</taxon>
        <taxon>Azospirillum</taxon>
    </lineage>
</organism>
<accession>A0ABW0GHC3</accession>
<name>A0ABW0GHC3_9PROT</name>
<keyword evidence="3" id="KW-1185">Reference proteome</keyword>
<dbReference type="RefSeq" id="WP_376999671.1">
    <property type="nucleotide sequence ID" value="NZ_JBHSLC010000115.1"/>
</dbReference>
<dbReference type="EMBL" id="JBHSLC010000115">
    <property type="protein sequence ID" value="MFC5359552.1"/>
    <property type="molecule type" value="Genomic_DNA"/>
</dbReference>
<feature type="region of interest" description="Disordered" evidence="1">
    <location>
        <begin position="115"/>
        <end position="202"/>
    </location>
</feature>
<proteinExistence type="predicted"/>
<evidence type="ECO:0000313" key="2">
    <source>
        <dbReference type="EMBL" id="MFC5359552.1"/>
    </source>
</evidence>
<dbReference type="Proteomes" id="UP001596166">
    <property type="component" value="Unassembled WGS sequence"/>
</dbReference>
<comment type="caution">
    <text evidence="2">The sequence shown here is derived from an EMBL/GenBank/DDBJ whole genome shotgun (WGS) entry which is preliminary data.</text>
</comment>
<reference evidence="3" key="1">
    <citation type="journal article" date="2019" name="Int. J. Syst. Evol. Microbiol.">
        <title>The Global Catalogue of Microorganisms (GCM) 10K type strain sequencing project: providing services to taxonomists for standard genome sequencing and annotation.</title>
        <authorList>
            <consortium name="The Broad Institute Genomics Platform"/>
            <consortium name="The Broad Institute Genome Sequencing Center for Infectious Disease"/>
            <person name="Wu L."/>
            <person name="Ma J."/>
        </authorList>
    </citation>
    <scope>NUCLEOTIDE SEQUENCE [LARGE SCALE GENOMIC DNA]</scope>
    <source>
        <strain evidence="3">CCUG 58760</strain>
    </source>
</reference>
<feature type="compositionally biased region" description="Basic and acidic residues" evidence="1">
    <location>
        <begin position="349"/>
        <end position="387"/>
    </location>
</feature>